<name>A0A076LKQ3_9GAMM</name>
<organism evidence="1 2">
    <name type="scientific">Edwardsiella anguillarum ET080813</name>
    <dbReference type="NCBI Taxonomy" id="667120"/>
    <lineage>
        <taxon>Bacteria</taxon>
        <taxon>Pseudomonadati</taxon>
        <taxon>Pseudomonadota</taxon>
        <taxon>Gammaproteobacteria</taxon>
        <taxon>Enterobacterales</taxon>
        <taxon>Hafniaceae</taxon>
        <taxon>Edwardsiella</taxon>
    </lineage>
</organism>
<dbReference type="Proteomes" id="UP000028681">
    <property type="component" value="Chromosome"/>
</dbReference>
<dbReference type="AlphaFoldDB" id="A0A076LKQ3"/>
<gene>
    <name evidence="1" type="ORF">ETEE_2573</name>
</gene>
<accession>A0A076LKQ3</accession>
<dbReference type="HOGENOM" id="CLU_3269300_0_0_6"/>
<dbReference type="KEGG" id="ete:ETEE_2573"/>
<sequence>MKNTSLKNQMKMTGTKARSRLMSGMQIKYTKLGQILRSLLN</sequence>
<proteinExistence type="predicted"/>
<reference evidence="1 2" key="1">
    <citation type="journal article" date="2012" name="PLoS ONE">
        <title>Edwardsiella comparative phylogenomics reveal the new intra/inter-species taxonomic relationships, virulence evolution and niche adaptation mechanisms.</title>
        <authorList>
            <person name="Yang M."/>
            <person name="Lv Y."/>
            <person name="Xiao J."/>
            <person name="Wu H."/>
            <person name="Zheng H."/>
            <person name="Liu Q."/>
            <person name="Zhang Y."/>
            <person name="Wang Q."/>
        </authorList>
    </citation>
    <scope>NUCLEOTIDE SEQUENCE [LARGE SCALE GENOMIC DNA]</scope>
    <source>
        <strain evidence="2">080813</strain>
    </source>
</reference>
<evidence type="ECO:0000313" key="1">
    <source>
        <dbReference type="EMBL" id="AIJ09010.1"/>
    </source>
</evidence>
<dbReference type="EMBL" id="CP006664">
    <property type="protein sequence ID" value="AIJ09010.1"/>
    <property type="molecule type" value="Genomic_DNA"/>
</dbReference>
<protein>
    <submittedName>
        <fullName evidence="1">Uncharacterized protein</fullName>
    </submittedName>
</protein>
<evidence type="ECO:0000313" key="2">
    <source>
        <dbReference type="Proteomes" id="UP000028681"/>
    </source>
</evidence>